<gene>
    <name evidence="2" type="ORF">GCM10017635_14090</name>
</gene>
<dbReference type="EMBL" id="BSFH01000024">
    <property type="protein sequence ID" value="GLK63938.1"/>
    <property type="molecule type" value="Genomic_DNA"/>
</dbReference>
<reference evidence="2" key="1">
    <citation type="journal article" date="2014" name="Int. J. Syst. Evol. Microbiol.">
        <title>Complete genome sequence of Corynebacterium casei LMG S-19264T (=DSM 44701T), isolated from a smear-ripened cheese.</title>
        <authorList>
            <consortium name="US DOE Joint Genome Institute (JGI-PGF)"/>
            <person name="Walter F."/>
            <person name="Albersmeier A."/>
            <person name="Kalinowski J."/>
            <person name="Ruckert C."/>
        </authorList>
    </citation>
    <scope>NUCLEOTIDE SEQUENCE</scope>
    <source>
        <strain evidence="2">VKM B-2222</strain>
    </source>
</reference>
<organism evidence="2 3">
    <name type="scientific">Paracoccus kondratievae</name>
    <dbReference type="NCBI Taxonomy" id="135740"/>
    <lineage>
        <taxon>Bacteria</taxon>
        <taxon>Pseudomonadati</taxon>
        <taxon>Pseudomonadota</taxon>
        <taxon>Alphaproteobacteria</taxon>
        <taxon>Rhodobacterales</taxon>
        <taxon>Paracoccaceae</taxon>
        <taxon>Paracoccus</taxon>
    </lineage>
</organism>
<keyword evidence="3" id="KW-1185">Reference proteome</keyword>
<dbReference type="PROSITE" id="PS51257">
    <property type="entry name" value="PROKAR_LIPOPROTEIN"/>
    <property type="match status" value="1"/>
</dbReference>
<name>A0AAD3NY75_9RHOB</name>
<evidence type="ECO:0000256" key="1">
    <source>
        <dbReference type="SAM" id="SignalP"/>
    </source>
</evidence>
<evidence type="ECO:0000313" key="3">
    <source>
        <dbReference type="Proteomes" id="UP001143349"/>
    </source>
</evidence>
<protein>
    <recommendedName>
        <fullName evidence="4">Lipoprotein</fullName>
    </recommendedName>
</protein>
<dbReference type="Proteomes" id="UP001143349">
    <property type="component" value="Unassembled WGS sequence"/>
</dbReference>
<comment type="caution">
    <text evidence="2">The sequence shown here is derived from an EMBL/GenBank/DDBJ whole genome shotgun (WGS) entry which is preliminary data.</text>
</comment>
<reference evidence="2" key="2">
    <citation type="submission" date="2023-01" db="EMBL/GenBank/DDBJ databases">
        <authorList>
            <person name="Sun Q."/>
            <person name="Evtushenko L."/>
        </authorList>
    </citation>
    <scope>NUCLEOTIDE SEQUENCE</scope>
    <source>
        <strain evidence="2">VKM B-2222</strain>
    </source>
</reference>
<feature type="chain" id="PRO_5042223337" description="Lipoprotein" evidence="1">
    <location>
        <begin position="22"/>
        <end position="143"/>
    </location>
</feature>
<feature type="signal peptide" evidence="1">
    <location>
        <begin position="1"/>
        <end position="21"/>
    </location>
</feature>
<dbReference type="AlphaFoldDB" id="A0AAD3NY75"/>
<evidence type="ECO:0008006" key="4">
    <source>
        <dbReference type="Google" id="ProtNLM"/>
    </source>
</evidence>
<keyword evidence="1" id="KW-0732">Signal</keyword>
<evidence type="ECO:0000313" key="2">
    <source>
        <dbReference type="EMBL" id="GLK63938.1"/>
    </source>
</evidence>
<accession>A0AAD3NY75</accession>
<sequence>MTFRKPLFVLAAMAGLGLVAACDQTSPANPEPTPGPIAQDNALNGTYNLLESNCGDAASDKSLVIDGNKFIFPGASCTVANSEQQVNRTRVTLSCDGTPGGNRVVDLQLRPGVLRLTENSLTLTYHQCSKAAASSDALVGQTL</sequence>
<proteinExistence type="predicted"/>
<dbReference type="RefSeq" id="WP_010395743.1">
    <property type="nucleotide sequence ID" value="NZ_BSFH01000024.1"/>
</dbReference>